<gene>
    <name evidence="1" type="ORF">BECKLPF1236A_GA0070988_101524</name>
    <name evidence="2" type="ORF">BECKLPF1236C_GA0070990_101677</name>
</gene>
<protein>
    <submittedName>
        <fullName evidence="2">Uncharacterized protein</fullName>
    </submittedName>
</protein>
<organism evidence="2">
    <name type="scientific">Candidatus Kentrum sp. LPFa</name>
    <dbReference type="NCBI Taxonomy" id="2126335"/>
    <lineage>
        <taxon>Bacteria</taxon>
        <taxon>Pseudomonadati</taxon>
        <taxon>Pseudomonadota</taxon>
        <taxon>Gammaproteobacteria</taxon>
        <taxon>Candidatus Kentrum</taxon>
    </lineage>
</organism>
<sequence>MGQPTNRWFSVTVKINSGRRQAVLPRVRCPHCIRVSKSRVLSIAQSCLKTAPILSKVRAAAAWPLVNGLRLYHTGITGVVITSAINQTRRRIVPGIYLGSTGDLASLPMAPNKSNHATEWKE</sequence>
<reference evidence="2" key="1">
    <citation type="submission" date="2019-02" db="EMBL/GenBank/DDBJ databases">
        <authorList>
            <person name="Gruber-Vodicka R. H."/>
            <person name="Seah K. B. B."/>
        </authorList>
    </citation>
    <scope>NUCLEOTIDE SEQUENCE</scope>
    <source>
        <strain evidence="1">BECK_S312</strain>
        <strain evidence="2">BECK_S426</strain>
    </source>
</reference>
<dbReference type="EMBL" id="CAADFP010000167">
    <property type="protein sequence ID" value="VFK32472.1"/>
    <property type="molecule type" value="Genomic_DNA"/>
</dbReference>
<evidence type="ECO:0000313" key="2">
    <source>
        <dbReference type="EMBL" id="VFK32472.1"/>
    </source>
</evidence>
<proteinExistence type="predicted"/>
<evidence type="ECO:0000313" key="1">
    <source>
        <dbReference type="EMBL" id="VFK16669.1"/>
    </source>
</evidence>
<name>A0A450XT88_9GAMM</name>
<dbReference type="EMBL" id="CAADFM010000152">
    <property type="protein sequence ID" value="VFK16669.1"/>
    <property type="molecule type" value="Genomic_DNA"/>
</dbReference>
<dbReference type="AlphaFoldDB" id="A0A450XT88"/>
<accession>A0A450XT88</accession>